<organism evidence="1 2">
    <name type="scientific">Avena sativa</name>
    <name type="common">Oat</name>
    <dbReference type="NCBI Taxonomy" id="4498"/>
    <lineage>
        <taxon>Eukaryota</taxon>
        <taxon>Viridiplantae</taxon>
        <taxon>Streptophyta</taxon>
        <taxon>Embryophyta</taxon>
        <taxon>Tracheophyta</taxon>
        <taxon>Spermatophyta</taxon>
        <taxon>Magnoliopsida</taxon>
        <taxon>Liliopsida</taxon>
        <taxon>Poales</taxon>
        <taxon>Poaceae</taxon>
        <taxon>BOP clade</taxon>
        <taxon>Pooideae</taxon>
        <taxon>Poodae</taxon>
        <taxon>Poeae</taxon>
        <taxon>Poeae Chloroplast Group 1 (Aveneae type)</taxon>
        <taxon>Aveninae</taxon>
        <taxon>Avena</taxon>
    </lineage>
</organism>
<dbReference type="EnsemblPlants" id="AVESA.00010b.r2.5DG0973230.1">
    <property type="protein sequence ID" value="AVESA.00010b.r2.5DG0973230.1.CDS.1"/>
    <property type="gene ID" value="AVESA.00010b.r2.5DG0973230"/>
</dbReference>
<accession>A0ACD5YGV4</accession>
<keyword evidence="2" id="KW-1185">Reference proteome</keyword>
<reference evidence="1" key="1">
    <citation type="submission" date="2021-05" db="EMBL/GenBank/DDBJ databases">
        <authorList>
            <person name="Scholz U."/>
            <person name="Mascher M."/>
            <person name="Fiebig A."/>
        </authorList>
    </citation>
    <scope>NUCLEOTIDE SEQUENCE [LARGE SCALE GENOMIC DNA]</scope>
</reference>
<reference evidence="1" key="2">
    <citation type="submission" date="2025-09" db="UniProtKB">
        <authorList>
            <consortium name="EnsemblPlants"/>
        </authorList>
    </citation>
    <scope>IDENTIFICATION</scope>
</reference>
<protein>
    <submittedName>
        <fullName evidence="1">Uncharacterized protein</fullName>
    </submittedName>
</protein>
<dbReference type="Proteomes" id="UP001732700">
    <property type="component" value="Chromosome 5D"/>
</dbReference>
<evidence type="ECO:0000313" key="1">
    <source>
        <dbReference type="EnsemblPlants" id="AVESA.00010b.r2.5DG0973230.1.CDS.1"/>
    </source>
</evidence>
<proteinExistence type="predicted"/>
<sequence length="414" mass="43739">MDAAILQPRPRPRLPRTLPHGAWQWRHQAMHLCLRRRPVRRLGPRGAREEGVLLQLVLLLHQRGLPAVDHGAGVGAGQRRGWGVGFAVPLLLMSLGFGVFLAGRRAYRYRRPGERELHGKGLPGCCRGCLESPAGAASRLLCTASPASPFRGCRLQGPPYRSVQIFGQGCHCAGTDVGQGRPVEAMHGVPGGGGDEAAASVPRVGVLGGLLHGHGADVVHLDGAGHGDGQPRGAFRRAAGLHGRLRRAGHPVYDAALVPLARRATGEDRGISQPQPISVGLALSALAMAYSALLERRRRLAAGAVSIAWQAPAYAVLGAGEVFAAIGSLELFYDRAPDGMRSLCTALSQLAIAAGNYLNSAVLGAVAPAGWIPEDLDQGHLDYFFWVMAALGALNLLQFMLCSIRYSSGVTASR</sequence>
<name>A0ACD5YGV4_AVESA</name>
<evidence type="ECO:0000313" key="2">
    <source>
        <dbReference type="Proteomes" id="UP001732700"/>
    </source>
</evidence>